<evidence type="ECO:0000313" key="1">
    <source>
        <dbReference type="EMBL" id="SCA54882.1"/>
    </source>
</evidence>
<accession>A0A1C3RCD7</accession>
<dbReference type="AlphaFoldDB" id="A0A1C3RCD7"/>
<organism evidence="1 2">
    <name type="scientific">Candidatus Terasakiella magnetica</name>
    <dbReference type="NCBI Taxonomy" id="1867952"/>
    <lineage>
        <taxon>Bacteria</taxon>
        <taxon>Pseudomonadati</taxon>
        <taxon>Pseudomonadota</taxon>
        <taxon>Alphaproteobacteria</taxon>
        <taxon>Rhodospirillales</taxon>
        <taxon>Terasakiellaceae</taxon>
        <taxon>Terasakiella</taxon>
    </lineage>
</organism>
<dbReference type="GO" id="GO:0016746">
    <property type="term" value="F:acyltransferase activity"/>
    <property type="evidence" value="ECO:0007669"/>
    <property type="project" value="UniProtKB-KW"/>
</dbReference>
<proteinExistence type="predicted"/>
<dbReference type="SUPFAM" id="SSF53474">
    <property type="entry name" value="alpha/beta-Hydrolases"/>
    <property type="match status" value="1"/>
</dbReference>
<dbReference type="RefSeq" id="WP_069185618.1">
    <property type="nucleotide sequence ID" value="NZ_FLYE01000001.1"/>
</dbReference>
<keyword evidence="2" id="KW-1185">Reference proteome</keyword>
<dbReference type="OrthoDB" id="7165362at2"/>
<gene>
    <name evidence="1" type="ORF">MTBPR1_10129</name>
</gene>
<name>A0A1C3RCD7_9PROT</name>
<protein>
    <submittedName>
        <fullName evidence="1">Putative Hydrolase or acyltransferase</fullName>
    </submittedName>
</protein>
<sequence length="208" mass="23787">MTKLIFVHGWGFDASFWDGLRAELPDFDTACVDLGFFNQPEEMLDPDAVYITHSMGMAWVLETVKSCKGLIAINGFSKFCADENWANGVAPRMLSRMIRQFEKTPEKVWTDFMVNCGHAEPILRDTANEQLLLEGLQYLESCDVREKLEGFDAPFLAIAAQKDRIVPENLTRASFGEDVIWYKEGNHLLPMFETKSLAEHIQRFLDRV</sequence>
<dbReference type="STRING" id="1867952.MTBPR1_10129"/>
<keyword evidence="1" id="KW-0378">Hydrolase</keyword>
<dbReference type="Proteomes" id="UP000231658">
    <property type="component" value="Unassembled WGS sequence"/>
</dbReference>
<evidence type="ECO:0000313" key="2">
    <source>
        <dbReference type="Proteomes" id="UP000231658"/>
    </source>
</evidence>
<dbReference type="EMBL" id="FLYE01000001">
    <property type="protein sequence ID" value="SCA54882.1"/>
    <property type="molecule type" value="Genomic_DNA"/>
</dbReference>
<dbReference type="GO" id="GO:0016787">
    <property type="term" value="F:hydrolase activity"/>
    <property type="evidence" value="ECO:0007669"/>
    <property type="project" value="UniProtKB-KW"/>
</dbReference>
<dbReference type="InterPro" id="IPR029058">
    <property type="entry name" value="AB_hydrolase_fold"/>
</dbReference>
<dbReference type="Gene3D" id="3.40.50.1820">
    <property type="entry name" value="alpha/beta hydrolase"/>
    <property type="match status" value="1"/>
</dbReference>
<keyword evidence="1" id="KW-0012">Acyltransferase</keyword>
<keyword evidence="1" id="KW-0808">Transferase</keyword>
<reference evidence="1 2" key="1">
    <citation type="submission" date="2016-07" db="EMBL/GenBank/DDBJ databases">
        <authorList>
            <person name="Lefevre C.T."/>
        </authorList>
    </citation>
    <scope>NUCLEOTIDE SEQUENCE [LARGE SCALE GENOMIC DNA]</scope>
    <source>
        <strain evidence="1">PR1</strain>
    </source>
</reference>